<keyword evidence="5" id="KW-0349">Heme</keyword>
<evidence type="ECO:0000256" key="6">
    <source>
        <dbReference type="SAM" id="MobiDB-lite"/>
    </source>
</evidence>
<keyword evidence="4" id="KW-0325">Glycoprotein</keyword>
<dbReference type="AlphaFoldDB" id="A0A553PPR4"/>
<dbReference type="Gene3D" id="1.10.640.10">
    <property type="entry name" value="Haem peroxidase domain superfamily, animal type"/>
    <property type="match status" value="2"/>
</dbReference>
<sequence>MAWKQVCLLFFGFALIGHSVGVSIREAIAKADAELAAEKRTMEAVHTPATRASRKGKKYTREIPRSKAMDARNRLVKRSADMLNMDKFMSEDILIASIEGTMHEMFNSGGVPGGMAQSCPHLPLANFACSPEAQHLECDPQMPYRTITGLCNNLKYPLFGAASTALKRLIPPAYADGRGQPRGTRFSSLANDFSPNSIWGQGSGNCFSHPASLLPNPRLVSTNFHPDADKPTNELTHMFTQLAQYVDHDISISPEIEAEECCEHFTDEECFPIFVPLSDTFFGVDVSRTPPLFGRALPLEQLDRSVLSAEAWRSMVQNVTQMRSQSGEEAGSSEHPATNGEVTCLELTRSTAFCEGSADHQGPREQMNAVTAFIDASHVYGSSTELASLLRDDCDGLLKVTKTETGKELLPKLEFDEELQFLAGDSRATEMGALAGMHTIFVREHNRIARGLKDLRPHWDDETLYQNARRILTAEWQNVVFGEFLSAMLGDSVVDYKDLGTAGDTIYDPNVDATVANGFSTAAFRFGHTMIEGLITIFSLNSPPAEIDTLMVKDTFFDLTQYLADDGLGMERLLNGLMNQEAQAYDRFLADDVTNFLFSNNNGGIGQDLVARNIQRGRDHGIPGYNEWRAFCNLPKACSWNNRPAEISQDNWDQLRDTYVNPGDIDLFVGGLAEESFEDGVLGRTFSCIIGDQFKRLKFGDRFFFTNKAGPHPFDHAQQDMLRKRNLADIFCDNTDIQVLPKMALKRNSPSLRCEDAFQLDLERFV</sequence>
<evidence type="ECO:0000256" key="3">
    <source>
        <dbReference type="ARBA" id="ARBA00022559"/>
    </source>
</evidence>
<protein>
    <recommendedName>
        <fullName evidence="10">Peroxidase</fullName>
    </recommendedName>
</protein>
<feature type="region of interest" description="Disordered" evidence="6">
    <location>
        <begin position="42"/>
        <end position="61"/>
    </location>
</feature>
<dbReference type="PANTHER" id="PTHR11475:SF4">
    <property type="entry name" value="CHORION PEROXIDASE"/>
    <property type="match status" value="1"/>
</dbReference>
<keyword evidence="3" id="KW-0560">Oxidoreductase</keyword>
<accession>A0A553PPR4</accession>
<keyword evidence="5" id="KW-0408">Iron</keyword>
<dbReference type="GO" id="GO:0006979">
    <property type="term" value="P:response to oxidative stress"/>
    <property type="evidence" value="ECO:0007669"/>
    <property type="project" value="InterPro"/>
</dbReference>
<evidence type="ECO:0000256" key="2">
    <source>
        <dbReference type="ARBA" id="ARBA00022525"/>
    </source>
</evidence>
<dbReference type="Proteomes" id="UP000318571">
    <property type="component" value="Chromosome 6"/>
</dbReference>
<name>A0A553PPR4_TIGCA</name>
<evidence type="ECO:0000256" key="1">
    <source>
        <dbReference type="ARBA" id="ARBA00004613"/>
    </source>
</evidence>
<dbReference type="Pfam" id="PF03098">
    <property type="entry name" value="An_peroxidase"/>
    <property type="match status" value="2"/>
</dbReference>
<dbReference type="GO" id="GO:0046872">
    <property type="term" value="F:metal ion binding"/>
    <property type="evidence" value="ECO:0007669"/>
    <property type="project" value="UniProtKB-KW"/>
</dbReference>
<dbReference type="CDD" id="cd09823">
    <property type="entry name" value="peroxinectin_like"/>
    <property type="match status" value="1"/>
</dbReference>
<keyword evidence="2" id="KW-0964">Secreted</keyword>
<organism evidence="8 9">
    <name type="scientific">Tigriopus californicus</name>
    <name type="common">Marine copepod</name>
    <dbReference type="NCBI Taxonomy" id="6832"/>
    <lineage>
        <taxon>Eukaryota</taxon>
        <taxon>Metazoa</taxon>
        <taxon>Ecdysozoa</taxon>
        <taxon>Arthropoda</taxon>
        <taxon>Crustacea</taxon>
        <taxon>Multicrustacea</taxon>
        <taxon>Hexanauplia</taxon>
        <taxon>Copepoda</taxon>
        <taxon>Harpacticoida</taxon>
        <taxon>Harpacticidae</taxon>
        <taxon>Tigriopus</taxon>
    </lineage>
</organism>
<dbReference type="GO" id="GO:0005576">
    <property type="term" value="C:extracellular region"/>
    <property type="evidence" value="ECO:0007669"/>
    <property type="project" value="UniProtKB-SubCell"/>
</dbReference>
<keyword evidence="9" id="KW-1185">Reference proteome</keyword>
<dbReference type="GO" id="GO:0004601">
    <property type="term" value="F:peroxidase activity"/>
    <property type="evidence" value="ECO:0007669"/>
    <property type="project" value="UniProtKB-KW"/>
</dbReference>
<evidence type="ECO:0000313" key="8">
    <source>
        <dbReference type="EMBL" id="TRY79684.1"/>
    </source>
</evidence>
<dbReference type="PROSITE" id="PS50292">
    <property type="entry name" value="PEROXIDASE_3"/>
    <property type="match status" value="1"/>
</dbReference>
<feature type="binding site" description="axial binding residue" evidence="5">
    <location>
        <position position="528"/>
    </location>
    <ligand>
        <name>heme b</name>
        <dbReference type="ChEBI" id="CHEBI:60344"/>
    </ligand>
    <ligandPart>
        <name>Fe</name>
        <dbReference type="ChEBI" id="CHEBI:18248"/>
    </ligandPart>
</feature>
<dbReference type="PANTHER" id="PTHR11475">
    <property type="entry name" value="OXIDASE/PEROXIDASE"/>
    <property type="match status" value="1"/>
</dbReference>
<evidence type="ECO:0000313" key="9">
    <source>
        <dbReference type="Proteomes" id="UP000318571"/>
    </source>
</evidence>
<dbReference type="EMBL" id="VCGU01000002">
    <property type="protein sequence ID" value="TRY79684.1"/>
    <property type="molecule type" value="Genomic_DNA"/>
</dbReference>
<dbReference type="InterPro" id="IPR019791">
    <property type="entry name" value="Haem_peroxidase_animal"/>
</dbReference>
<keyword evidence="7" id="KW-0732">Signal</keyword>
<comment type="caution">
    <text evidence="8">The sequence shown here is derived from an EMBL/GenBank/DDBJ whole genome shotgun (WGS) entry which is preliminary data.</text>
</comment>
<reference evidence="8 9" key="1">
    <citation type="journal article" date="2018" name="Nat. Ecol. Evol.">
        <title>Genomic signatures of mitonuclear coevolution across populations of Tigriopus californicus.</title>
        <authorList>
            <person name="Barreto F.S."/>
            <person name="Watson E.T."/>
            <person name="Lima T.G."/>
            <person name="Willett C.S."/>
            <person name="Edmands S."/>
            <person name="Li W."/>
            <person name="Burton R.S."/>
        </authorList>
    </citation>
    <scope>NUCLEOTIDE SEQUENCE [LARGE SCALE GENOMIC DNA]</scope>
    <source>
        <strain evidence="8 9">San Diego</strain>
    </source>
</reference>
<evidence type="ECO:0000256" key="7">
    <source>
        <dbReference type="SAM" id="SignalP"/>
    </source>
</evidence>
<keyword evidence="5" id="KW-0479">Metal-binding</keyword>
<dbReference type="GO" id="GO:0020037">
    <property type="term" value="F:heme binding"/>
    <property type="evidence" value="ECO:0007669"/>
    <property type="project" value="InterPro"/>
</dbReference>
<proteinExistence type="predicted"/>
<gene>
    <name evidence="8" type="ORF">TCAL_12519</name>
</gene>
<keyword evidence="3" id="KW-0575">Peroxidase</keyword>
<feature type="chain" id="PRO_5021907855" description="Peroxidase" evidence="7">
    <location>
        <begin position="22"/>
        <end position="766"/>
    </location>
</feature>
<dbReference type="InterPro" id="IPR037120">
    <property type="entry name" value="Haem_peroxidase_sf_animal"/>
</dbReference>
<dbReference type="SUPFAM" id="SSF48113">
    <property type="entry name" value="Heme-dependent peroxidases"/>
    <property type="match status" value="2"/>
</dbReference>
<dbReference type="InterPro" id="IPR010255">
    <property type="entry name" value="Haem_peroxidase_sf"/>
</dbReference>
<evidence type="ECO:0000256" key="4">
    <source>
        <dbReference type="ARBA" id="ARBA00023180"/>
    </source>
</evidence>
<comment type="subcellular location">
    <subcellularLocation>
        <location evidence="1">Secreted</location>
    </subcellularLocation>
</comment>
<feature type="signal peptide" evidence="7">
    <location>
        <begin position="1"/>
        <end position="21"/>
    </location>
</feature>
<evidence type="ECO:0000256" key="5">
    <source>
        <dbReference type="PIRSR" id="PIRSR619791-2"/>
    </source>
</evidence>
<evidence type="ECO:0008006" key="10">
    <source>
        <dbReference type="Google" id="ProtNLM"/>
    </source>
</evidence>